<feature type="region of interest" description="Disordered" evidence="9">
    <location>
        <begin position="362"/>
        <end position="381"/>
    </location>
</feature>
<dbReference type="PANTHER" id="PTHR43721">
    <property type="entry name" value="ELONGATION FACTOR TU-RELATED"/>
    <property type="match status" value="1"/>
</dbReference>
<comment type="subcellular location">
    <subcellularLocation>
        <location evidence="1">Cytoplasm</location>
    </subcellularLocation>
</comment>
<dbReference type="InterPro" id="IPR004535">
    <property type="entry name" value="Transl_elong_SelB"/>
</dbReference>
<dbReference type="SUPFAM" id="SSF46785">
    <property type="entry name" value="Winged helix' DNA-binding domain"/>
    <property type="match status" value="1"/>
</dbReference>
<dbReference type="InterPro" id="IPR036388">
    <property type="entry name" value="WH-like_DNA-bd_sf"/>
</dbReference>
<evidence type="ECO:0000256" key="9">
    <source>
        <dbReference type="SAM" id="MobiDB-lite"/>
    </source>
</evidence>
<evidence type="ECO:0000313" key="11">
    <source>
        <dbReference type="EMBL" id="UGS38858.1"/>
    </source>
</evidence>
<dbReference type="InterPro" id="IPR015191">
    <property type="entry name" value="SelB_WHD4"/>
</dbReference>
<dbReference type="AlphaFoldDB" id="A0A9E6Y3N1"/>
<evidence type="ECO:0000256" key="2">
    <source>
        <dbReference type="ARBA" id="ARBA00015953"/>
    </source>
</evidence>
<feature type="domain" description="Tr-type G" evidence="10">
    <location>
        <begin position="5"/>
        <end position="170"/>
    </location>
</feature>
<keyword evidence="12" id="KW-1185">Reference proteome</keyword>
<dbReference type="InterPro" id="IPR027417">
    <property type="entry name" value="P-loop_NTPase"/>
</dbReference>
<accession>A0A9E6Y3N1</accession>
<evidence type="ECO:0000256" key="1">
    <source>
        <dbReference type="ARBA" id="ARBA00004496"/>
    </source>
</evidence>
<dbReference type="InterPro" id="IPR004161">
    <property type="entry name" value="EFTu-like_2"/>
</dbReference>
<dbReference type="Pfam" id="PF09107">
    <property type="entry name" value="WHD_3rd_SelB"/>
    <property type="match status" value="1"/>
</dbReference>
<dbReference type="SUPFAM" id="SSF50465">
    <property type="entry name" value="EF-Tu/eEF-1alpha/eIF2-gamma C-terminal domain"/>
    <property type="match status" value="1"/>
</dbReference>
<sequence>MSGASGPLTLGTGGHIDHGKTALVRALTGRDTDRLPAERERGISIELGYARLDLPSGRRLSVVDVPGHERFVRTMVAGATGVDLFLLTVAADDGVMPQTREHWTVLQALGVERGVVAITKADVADPAPAAEEARALTGAGLRAVACSARTGAGLDELRAALDAAAAQAPSRAQRAGPAVLHVDRSFSVRGAGTVVTGTLWSGELGSGETVDLLPSGRRARIRGLQVHDRAVERAAAGQRVAVNLTGVDRDAVARGDVLATPGAGIAAAWIIDAALDLRVVPPGGRVHVHHGTRESPARIVALGEDLWQIRARAPLLARAGDRLVIRASSPPDTLGGGIVVEPGARRHGAGADVVARLRRARAGEPVAEPGPEPDAEPVAAGPPPLTTAALALEQRLREAGHEPPSEAELGDLAVELPALRAAGRAVRVGRSMYAHPEALDAVRERAVAIIDAEGGLTLARLRDELGTSRRYAQALLEHLDAARVTLRLPDDRRVLRRSARG</sequence>
<keyword evidence="6" id="KW-0342">GTP-binding</keyword>
<organism evidence="11 12">
    <name type="scientific">Capillimicrobium parvum</name>
    <dbReference type="NCBI Taxonomy" id="2884022"/>
    <lineage>
        <taxon>Bacteria</taxon>
        <taxon>Bacillati</taxon>
        <taxon>Actinomycetota</taxon>
        <taxon>Thermoleophilia</taxon>
        <taxon>Solirubrobacterales</taxon>
        <taxon>Capillimicrobiaceae</taxon>
        <taxon>Capillimicrobium</taxon>
    </lineage>
</organism>
<dbReference type="InterPro" id="IPR000795">
    <property type="entry name" value="T_Tr_GTP-bd_dom"/>
</dbReference>
<evidence type="ECO:0000256" key="5">
    <source>
        <dbReference type="ARBA" id="ARBA00022917"/>
    </source>
</evidence>
<dbReference type="InterPro" id="IPR036390">
    <property type="entry name" value="WH_DNA-bd_sf"/>
</dbReference>
<dbReference type="CDD" id="cd03696">
    <property type="entry name" value="SelB_II"/>
    <property type="match status" value="1"/>
</dbReference>
<keyword evidence="3" id="KW-0963">Cytoplasm</keyword>
<evidence type="ECO:0000259" key="10">
    <source>
        <dbReference type="PROSITE" id="PS51722"/>
    </source>
</evidence>
<dbReference type="GO" id="GO:0001514">
    <property type="term" value="P:selenocysteine incorporation"/>
    <property type="evidence" value="ECO:0007669"/>
    <property type="project" value="InterPro"/>
</dbReference>
<evidence type="ECO:0000256" key="8">
    <source>
        <dbReference type="ARBA" id="ARBA00031615"/>
    </source>
</evidence>
<dbReference type="Gene3D" id="1.10.10.10">
    <property type="entry name" value="Winged helix-like DNA-binding domain superfamily/Winged helix DNA-binding domain"/>
    <property type="match status" value="1"/>
</dbReference>
<dbReference type="InterPro" id="IPR050055">
    <property type="entry name" value="EF-Tu_GTPase"/>
</dbReference>
<dbReference type="GO" id="GO:0003746">
    <property type="term" value="F:translation elongation factor activity"/>
    <property type="evidence" value="ECO:0007669"/>
    <property type="project" value="UniProtKB-KW"/>
</dbReference>
<reference evidence="11" key="1">
    <citation type="journal article" date="2022" name="Int. J. Syst. Evol. Microbiol.">
        <title>Pseudomonas aegrilactucae sp. nov. and Pseudomonas morbosilactucae sp. nov., pathogens causing bacterial rot of lettuce in Japan.</title>
        <authorList>
            <person name="Sawada H."/>
            <person name="Fujikawa T."/>
            <person name="Satou M."/>
        </authorList>
    </citation>
    <scope>NUCLEOTIDE SEQUENCE</scope>
    <source>
        <strain evidence="11">0166_1</strain>
    </source>
</reference>
<keyword evidence="5" id="KW-0648">Protein biosynthesis</keyword>
<dbReference type="GO" id="GO:0005525">
    <property type="term" value="F:GTP binding"/>
    <property type="evidence" value="ECO:0007669"/>
    <property type="project" value="UniProtKB-KW"/>
</dbReference>
<dbReference type="GO" id="GO:0003723">
    <property type="term" value="F:RNA binding"/>
    <property type="evidence" value="ECO:0007669"/>
    <property type="project" value="InterPro"/>
</dbReference>
<dbReference type="Gene3D" id="2.40.30.10">
    <property type="entry name" value="Translation factors"/>
    <property type="match status" value="1"/>
</dbReference>
<dbReference type="NCBIfam" id="TIGR00475">
    <property type="entry name" value="selB"/>
    <property type="match status" value="1"/>
</dbReference>
<comment type="function">
    <text evidence="7">Translation factor necessary for the incorporation of selenocysteine into proteins. It probably replaces EF-Tu for the insertion of selenocysteine directed by the UGA codon. SelB binds GTP and GDP.</text>
</comment>
<evidence type="ECO:0000256" key="3">
    <source>
        <dbReference type="ARBA" id="ARBA00022490"/>
    </source>
</evidence>
<dbReference type="SUPFAM" id="SSF50447">
    <property type="entry name" value="Translation proteins"/>
    <property type="match status" value="1"/>
</dbReference>
<evidence type="ECO:0000313" key="12">
    <source>
        <dbReference type="Proteomes" id="UP001162834"/>
    </source>
</evidence>
<protein>
    <recommendedName>
        <fullName evidence="2">Selenocysteine-specific elongation factor</fullName>
    </recommendedName>
    <alternativeName>
        <fullName evidence="8">SelB translation factor</fullName>
    </alternativeName>
</protein>
<keyword evidence="4" id="KW-0547">Nucleotide-binding</keyword>
<evidence type="ECO:0000256" key="7">
    <source>
        <dbReference type="ARBA" id="ARBA00025526"/>
    </source>
</evidence>
<dbReference type="Pfam" id="PF00009">
    <property type="entry name" value="GTP_EFTU"/>
    <property type="match status" value="1"/>
</dbReference>
<evidence type="ECO:0000256" key="4">
    <source>
        <dbReference type="ARBA" id="ARBA00022741"/>
    </source>
</evidence>
<dbReference type="KEGG" id="sbae:DSM104329_05289"/>
<dbReference type="GO" id="GO:0003924">
    <property type="term" value="F:GTPase activity"/>
    <property type="evidence" value="ECO:0007669"/>
    <property type="project" value="InterPro"/>
</dbReference>
<gene>
    <name evidence="11" type="primary">tuf</name>
    <name evidence="11" type="ORF">DSM104329_05289</name>
</gene>
<dbReference type="Pfam" id="PF03144">
    <property type="entry name" value="GTP_EFTU_D2"/>
    <property type="match status" value="1"/>
</dbReference>
<dbReference type="InterPro" id="IPR057335">
    <property type="entry name" value="Beta-barrel_SelB"/>
</dbReference>
<dbReference type="InterPro" id="IPR009000">
    <property type="entry name" value="Transl_B-barrel_sf"/>
</dbReference>
<dbReference type="Proteomes" id="UP001162834">
    <property type="component" value="Chromosome"/>
</dbReference>
<proteinExistence type="predicted"/>
<dbReference type="SUPFAM" id="SSF52540">
    <property type="entry name" value="P-loop containing nucleoside triphosphate hydrolases"/>
    <property type="match status" value="1"/>
</dbReference>
<dbReference type="Gene3D" id="3.40.50.300">
    <property type="entry name" value="P-loop containing nucleotide triphosphate hydrolases"/>
    <property type="match status" value="1"/>
</dbReference>
<dbReference type="PANTHER" id="PTHR43721:SF22">
    <property type="entry name" value="ELONGATION FACTOR TU, MITOCHONDRIAL"/>
    <property type="match status" value="1"/>
</dbReference>
<dbReference type="EMBL" id="CP087164">
    <property type="protein sequence ID" value="UGS38858.1"/>
    <property type="molecule type" value="Genomic_DNA"/>
</dbReference>
<dbReference type="Pfam" id="PF25461">
    <property type="entry name" value="Beta-barrel_SelB"/>
    <property type="match status" value="1"/>
</dbReference>
<keyword evidence="11" id="KW-0251">Elongation factor</keyword>
<dbReference type="GO" id="GO:0005829">
    <property type="term" value="C:cytosol"/>
    <property type="evidence" value="ECO:0007669"/>
    <property type="project" value="TreeGrafter"/>
</dbReference>
<dbReference type="RefSeq" id="WP_259312873.1">
    <property type="nucleotide sequence ID" value="NZ_CP087164.1"/>
</dbReference>
<dbReference type="InterPro" id="IPR031157">
    <property type="entry name" value="G_TR_CS"/>
</dbReference>
<evidence type="ECO:0000256" key="6">
    <source>
        <dbReference type="ARBA" id="ARBA00023134"/>
    </source>
</evidence>
<dbReference type="InterPro" id="IPR009001">
    <property type="entry name" value="Transl_elong_EF1A/Init_IF2_C"/>
</dbReference>
<dbReference type="PROSITE" id="PS51722">
    <property type="entry name" value="G_TR_2"/>
    <property type="match status" value="1"/>
</dbReference>
<name>A0A9E6Y3N1_9ACTN</name>
<dbReference type="PROSITE" id="PS00301">
    <property type="entry name" value="G_TR_1"/>
    <property type="match status" value="1"/>
</dbReference>